<dbReference type="PATRIC" id="fig|1432052.4.peg.6301"/>
<dbReference type="CDD" id="cd02857">
    <property type="entry name" value="E_set_CDase_PDE_N"/>
    <property type="match status" value="1"/>
</dbReference>
<dbReference type="EMBL" id="MCGH01000004">
    <property type="protein sequence ID" value="ODM02511.1"/>
    <property type="molecule type" value="Genomic_DNA"/>
</dbReference>
<dbReference type="SUPFAM" id="SSF81296">
    <property type="entry name" value="E set domains"/>
    <property type="match status" value="1"/>
</dbReference>
<dbReference type="RefSeq" id="WP_069155022.1">
    <property type="nucleotide sequence ID" value="NZ_MCGH01000004.1"/>
</dbReference>
<protein>
    <submittedName>
        <fullName evidence="5">Cyclomaltodextrinase</fullName>
        <ecNumber evidence="5">3.2.1.54</ecNumber>
    </submittedName>
</protein>
<dbReference type="CDD" id="cd11338">
    <property type="entry name" value="AmyAc_CMD"/>
    <property type="match status" value="1"/>
</dbReference>
<evidence type="ECO:0000256" key="1">
    <source>
        <dbReference type="ARBA" id="ARBA00008061"/>
    </source>
</evidence>
<dbReference type="InterPro" id="IPR006047">
    <property type="entry name" value="GH13_cat_dom"/>
</dbReference>
<dbReference type="Pfam" id="PF00128">
    <property type="entry name" value="Alpha-amylase"/>
    <property type="match status" value="1"/>
</dbReference>
<evidence type="ECO:0000313" key="5">
    <source>
        <dbReference type="EMBL" id="ODM02511.1"/>
    </source>
</evidence>
<dbReference type="EC" id="3.2.1.54" evidence="5"/>
<keyword evidence="3 5" id="KW-0326">Glycosidase</keyword>
<evidence type="ECO:0000256" key="3">
    <source>
        <dbReference type="ARBA" id="ARBA00023295"/>
    </source>
</evidence>
<gene>
    <name evidence="5" type="ORF">BEI61_05673</name>
</gene>
<dbReference type="Gene3D" id="2.60.40.10">
    <property type="entry name" value="Immunoglobulins"/>
    <property type="match status" value="1"/>
</dbReference>
<dbReference type="Proteomes" id="UP000094067">
    <property type="component" value="Unassembled WGS sequence"/>
</dbReference>
<dbReference type="InterPro" id="IPR013780">
    <property type="entry name" value="Glyco_hydro_b"/>
</dbReference>
<evidence type="ECO:0000259" key="4">
    <source>
        <dbReference type="SMART" id="SM00642"/>
    </source>
</evidence>
<dbReference type="InterPro" id="IPR045857">
    <property type="entry name" value="O16G_dom_2"/>
</dbReference>
<accession>A0A1E3A276</accession>
<proteinExistence type="inferred from homology"/>
<dbReference type="InterPro" id="IPR004185">
    <property type="entry name" value="Glyco_hydro_13_lg-like_dom"/>
</dbReference>
<dbReference type="PANTHER" id="PTHR10357:SF210">
    <property type="entry name" value="MALTODEXTRIN GLUCOSIDASE"/>
    <property type="match status" value="1"/>
</dbReference>
<dbReference type="Gene3D" id="3.20.20.80">
    <property type="entry name" value="Glycosidases"/>
    <property type="match status" value="1"/>
</dbReference>
<dbReference type="Gene3D" id="3.90.400.10">
    <property type="entry name" value="Oligo-1,6-glucosidase, Domain 2"/>
    <property type="match status" value="1"/>
</dbReference>
<sequence>MNRGAILHSCILPDIYAKNRSLLSFRLRTAREDAAECSLAVYARTTPERIRKFRMTCSLRDKEADYYTVEVPFSKVARYQKYYFELVGKGGEKLYLTSWGIQEKVPEDGFYEFLYANEKDCLTIPEWSKGQVYYQIFPERFCNGDRENDPEGCVDWGSAPDRDHYMGGDLRGIRSRLDYLEDLGVQCLYLTPIFRGDFNHKYATTDYFEVDPSFGTKEELAQLVDACHKKGIRIILDGVFNHCGIHFPPFQDLLEKQEASPYKDWFIVTDFPVTLSHHSYECVGAYKWMPKLNTSNREVREFVLSVMDYWIDKFHIDGWRLDVSDEVDGSVWTQARTFLKEKYPDCLLLGETWGSGRKLMLGNQMDSIMNYIFRDSVRDFFAAESIDAADFDGRLNHMLAEYPEEMQQALYNPLDSHDTERFLYLCGGDKRRFRLAAAFQFVFPGSPVIYYGDEIGMTGANDPDCRGAFIWEKEKQDEKLLRWYRRLTALRKGSEVLRKGSFTAVLCEGRTYGFARSLGEEELYVFLNAGEKKEAVLPVASPGKYKIIFSDREEEEGKTIRARWAEDGGKNGVNGDRMDCQGRLELMAGEWSVLVMEKEKEERGYEE</sequence>
<evidence type="ECO:0000256" key="2">
    <source>
        <dbReference type="ARBA" id="ARBA00022801"/>
    </source>
</evidence>
<keyword evidence="2 5" id="KW-0378">Hydrolase</keyword>
<dbReference type="GO" id="GO:0005975">
    <property type="term" value="P:carbohydrate metabolic process"/>
    <property type="evidence" value="ECO:0007669"/>
    <property type="project" value="InterPro"/>
</dbReference>
<dbReference type="InterPro" id="IPR013783">
    <property type="entry name" value="Ig-like_fold"/>
</dbReference>
<dbReference type="InterPro" id="IPR014756">
    <property type="entry name" value="Ig_E-set"/>
</dbReference>
<reference evidence="5 6" key="1">
    <citation type="submission" date="2016-07" db="EMBL/GenBank/DDBJ databases">
        <title>Characterization of isolates of Eisenbergiella tayi derived from blood cultures, using whole genome sequencing.</title>
        <authorList>
            <person name="Burdz T."/>
            <person name="Wiebe D."/>
            <person name="Huynh C."/>
            <person name="Bernard K."/>
        </authorList>
    </citation>
    <scope>NUCLEOTIDE SEQUENCE [LARGE SCALE GENOMIC DNA]</scope>
    <source>
        <strain evidence="5 6">NML 110608</strain>
    </source>
</reference>
<dbReference type="InterPro" id="IPR017853">
    <property type="entry name" value="GH"/>
</dbReference>
<dbReference type="SMART" id="SM00642">
    <property type="entry name" value="Aamy"/>
    <property type="match status" value="1"/>
</dbReference>
<dbReference type="PANTHER" id="PTHR10357">
    <property type="entry name" value="ALPHA-AMYLASE FAMILY MEMBER"/>
    <property type="match status" value="1"/>
</dbReference>
<comment type="similarity">
    <text evidence="1">Belongs to the glycosyl hydrolase 13 family.</text>
</comment>
<dbReference type="SUPFAM" id="SSF51445">
    <property type="entry name" value="(Trans)glycosidases"/>
    <property type="match status" value="1"/>
</dbReference>
<organism evidence="5 6">
    <name type="scientific">Eisenbergiella tayi</name>
    <dbReference type="NCBI Taxonomy" id="1432052"/>
    <lineage>
        <taxon>Bacteria</taxon>
        <taxon>Bacillati</taxon>
        <taxon>Bacillota</taxon>
        <taxon>Clostridia</taxon>
        <taxon>Lachnospirales</taxon>
        <taxon>Lachnospiraceae</taxon>
        <taxon>Eisenbergiella</taxon>
    </lineage>
</organism>
<dbReference type="Pfam" id="PF02903">
    <property type="entry name" value="Alpha-amylase_N"/>
    <property type="match status" value="1"/>
</dbReference>
<comment type="caution">
    <text evidence="5">The sequence shown here is derived from an EMBL/GenBank/DDBJ whole genome shotgun (WGS) entry which is preliminary data.</text>
</comment>
<evidence type="ECO:0000313" key="6">
    <source>
        <dbReference type="Proteomes" id="UP000094067"/>
    </source>
</evidence>
<dbReference type="Gene3D" id="2.60.40.1180">
    <property type="entry name" value="Golgi alpha-mannosidase II"/>
    <property type="match status" value="1"/>
</dbReference>
<dbReference type="GO" id="GO:0047798">
    <property type="term" value="F:cyclomaltodextrinase activity"/>
    <property type="evidence" value="ECO:0007669"/>
    <property type="project" value="UniProtKB-EC"/>
</dbReference>
<feature type="domain" description="Glycosyl hydrolase family 13 catalytic" evidence="4">
    <location>
        <begin position="135"/>
        <end position="491"/>
    </location>
</feature>
<dbReference type="AlphaFoldDB" id="A0A1E3A276"/>
<name>A0A1E3A276_9FIRM</name>